<proteinExistence type="predicted"/>
<accession>A0A532V719</accession>
<name>A0A532V719_UNCT6</name>
<dbReference type="AlphaFoldDB" id="A0A532V719"/>
<protein>
    <submittedName>
        <fullName evidence="1">Uncharacterized protein</fullName>
    </submittedName>
</protein>
<evidence type="ECO:0000313" key="1">
    <source>
        <dbReference type="EMBL" id="TKJ42986.1"/>
    </source>
</evidence>
<dbReference type="EMBL" id="NJBO01000007">
    <property type="protein sequence ID" value="TKJ42986.1"/>
    <property type="molecule type" value="Genomic_DNA"/>
</dbReference>
<dbReference type="PROSITE" id="PS51257">
    <property type="entry name" value="PROKAR_LIPOPROTEIN"/>
    <property type="match status" value="1"/>
</dbReference>
<sequence length="100" mass="11264">MVKKILVVGLVLAGVVILAGCVRRPTIRADYGPRLDEIEARLDKIEATLENLQTFSADISKANANDVILHENMEALYYEVDELREKMGMPLSKPRRKLVK</sequence>
<dbReference type="Proteomes" id="UP000317778">
    <property type="component" value="Unassembled WGS sequence"/>
</dbReference>
<evidence type="ECO:0000313" key="2">
    <source>
        <dbReference type="Proteomes" id="UP000317778"/>
    </source>
</evidence>
<gene>
    <name evidence="1" type="ORF">CEE36_05740</name>
</gene>
<reference evidence="1 2" key="1">
    <citation type="submission" date="2017-06" db="EMBL/GenBank/DDBJ databases">
        <title>Novel microbial phyla capable of carbon fixation and sulfur reduction in deep-sea sediments.</title>
        <authorList>
            <person name="Huang J."/>
            <person name="Baker B."/>
            <person name="Wang Y."/>
        </authorList>
    </citation>
    <scope>NUCLEOTIDE SEQUENCE [LARGE SCALE GENOMIC DNA]</scope>
    <source>
        <strain evidence="1">B3_TA06</strain>
    </source>
</reference>
<organism evidence="1 2">
    <name type="scientific">candidate division TA06 bacterium B3_TA06</name>
    <dbReference type="NCBI Taxonomy" id="2012487"/>
    <lineage>
        <taxon>Bacteria</taxon>
        <taxon>Bacteria division TA06</taxon>
    </lineage>
</organism>
<comment type="caution">
    <text evidence="1">The sequence shown here is derived from an EMBL/GenBank/DDBJ whole genome shotgun (WGS) entry which is preliminary data.</text>
</comment>